<dbReference type="PANTHER" id="PTHR36182:SF1">
    <property type="entry name" value="PROTEIN, PUTATIVE (AFU_ORTHOLOGUE AFUA_6G10930)-RELATED"/>
    <property type="match status" value="1"/>
</dbReference>
<accession>A0A3N4JI98</accession>
<dbReference type="PANTHER" id="PTHR36182">
    <property type="entry name" value="PROTEIN, PUTATIVE (AFU_ORTHOLOGUE AFUA_6G10930)-RELATED"/>
    <property type="match status" value="1"/>
</dbReference>
<dbReference type="Gene3D" id="2.70.50.70">
    <property type="match status" value="1"/>
</dbReference>
<evidence type="ECO:0000256" key="2">
    <source>
        <dbReference type="SAM" id="SignalP"/>
    </source>
</evidence>
<gene>
    <name evidence="3" type="ORF">L873DRAFT_1844417</name>
</gene>
<evidence type="ECO:0000256" key="1">
    <source>
        <dbReference type="SAM" id="MobiDB-lite"/>
    </source>
</evidence>
<feature type="compositionally biased region" description="Low complexity" evidence="1">
    <location>
        <begin position="276"/>
        <end position="286"/>
    </location>
</feature>
<evidence type="ECO:0008006" key="5">
    <source>
        <dbReference type="Google" id="ProtNLM"/>
    </source>
</evidence>
<feature type="chain" id="PRO_5018044225" description="Lytic polysaccharide monooxygenase" evidence="2">
    <location>
        <begin position="19"/>
        <end position="322"/>
    </location>
</feature>
<feature type="compositionally biased region" description="Low complexity" evidence="1">
    <location>
        <begin position="252"/>
        <end position="267"/>
    </location>
</feature>
<organism evidence="3 4">
    <name type="scientific">Choiromyces venosus 120613-1</name>
    <dbReference type="NCBI Taxonomy" id="1336337"/>
    <lineage>
        <taxon>Eukaryota</taxon>
        <taxon>Fungi</taxon>
        <taxon>Dikarya</taxon>
        <taxon>Ascomycota</taxon>
        <taxon>Pezizomycotina</taxon>
        <taxon>Pezizomycetes</taxon>
        <taxon>Pezizales</taxon>
        <taxon>Tuberaceae</taxon>
        <taxon>Choiromyces</taxon>
    </lineage>
</organism>
<dbReference type="Proteomes" id="UP000276215">
    <property type="component" value="Unassembled WGS sequence"/>
</dbReference>
<keyword evidence="4" id="KW-1185">Reference proteome</keyword>
<sequence length="322" mass="34031">MRLFQPTLLLLFTSYVTAHMALRDPPPFNHPLNPNRNPATPNDTTAEFPLKDKSFFPCRKYLNLLDKPEGKPVTKWTAGTTQKFALEGTSTHWGGSCQASISYDRGTKFLVLHSYPGTCPRRLVSDSQEFNFKLPAELPAGDAIFAWTWFNREREMYMSCSPITIQPGSSPGKKEFLDTLPEILVADIGNGCSTPAGHSAEVLFPNPGTAVESITTRKEYPLELPKGNCGPTASGVGSPAPTQGGNGGQGGSSTPAPGSGAPAPTGQPGQGGGGKTKTITITVVPGEKFDATSTVTVTASGGAPPPPPQQQQHNKGNGGKKR</sequence>
<protein>
    <recommendedName>
        <fullName evidence="5">Lytic polysaccharide monooxygenase</fullName>
    </recommendedName>
</protein>
<dbReference type="OrthoDB" id="2342176at2759"/>
<evidence type="ECO:0000313" key="4">
    <source>
        <dbReference type="Proteomes" id="UP000276215"/>
    </source>
</evidence>
<dbReference type="STRING" id="1336337.A0A3N4JI98"/>
<feature type="signal peptide" evidence="2">
    <location>
        <begin position="1"/>
        <end position="18"/>
    </location>
</feature>
<evidence type="ECO:0000313" key="3">
    <source>
        <dbReference type="EMBL" id="RPA97996.1"/>
    </source>
</evidence>
<feature type="region of interest" description="Disordered" evidence="1">
    <location>
        <begin position="222"/>
        <end position="322"/>
    </location>
</feature>
<keyword evidence="2" id="KW-0732">Signal</keyword>
<dbReference type="AlphaFoldDB" id="A0A3N4JI98"/>
<proteinExistence type="predicted"/>
<reference evidence="3 4" key="1">
    <citation type="journal article" date="2018" name="Nat. Ecol. Evol.">
        <title>Pezizomycetes genomes reveal the molecular basis of ectomycorrhizal truffle lifestyle.</title>
        <authorList>
            <person name="Murat C."/>
            <person name="Payen T."/>
            <person name="Noel B."/>
            <person name="Kuo A."/>
            <person name="Morin E."/>
            <person name="Chen J."/>
            <person name="Kohler A."/>
            <person name="Krizsan K."/>
            <person name="Balestrini R."/>
            <person name="Da Silva C."/>
            <person name="Montanini B."/>
            <person name="Hainaut M."/>
            <person name="Levati E."/>
            <person name="Barry K.W."/>
            <person name="Belfiori B."/>
            <person name="Cichocki N."/>
            <person name="Clum A."/>
            <person name="Dockter R.B."/>
            <person name="Fauchery L."/>
            <person name="Guy J."/>
            <person name="Iotti M."/>
            <person name="Le Tacon F."/>
            <person name="Lindquist E.A."/>
            <person name="Lipzen A."/>
            <person name="Malagnac F."/>
            <person name="Mello A."/>
            <person name="Molinier V."/>
            <person name="Miyauchi S."/>
            <person name="Poulain J."/>
            <person name="Riccioni C."/>
            <person name="Rubini A."/>
            <person name="Sitrit Y."/>
            <person name="Splivallo R."/>
            <person name="Traeger S."/>
            <person name="Wang M."/>
            <person name="Zifcakova L."/>
            <person name="Wipf D."/>
            <person name="Zambonelli A."/>
            <person name="Paolocci F."/>
            <person name="Nowrousian M."/>
            <person name="Ottonello S."/>
            <person name="Baldrian P."/>
            <person name="Spatafora J.W."/>
            <person name="Henrissat B."/>
            <person name="Nagy L.G."/>
            <person name="Aury J.M."/>
            <person name="Wincker P."/>
            <person name="Grigoriev I.V."/>
            <person name="Bonfante P."/>
            <person name="Martin F.M."/>
        </authorList>
    </citation>
    <scope>NUCLEOTIDE SEQUENCE [LARGE SCALE GENOMIC DNA]</scope>
    <source>
        <strain evidence="3 4">120613-1</strain>
    </source>
</reference>
<dbReference type="EMBL" id="ML120399">
    <property type="protein sequence ID" value="RPA97996.1"/>
    <property type="molecule type" value="Genomic_DNA"/>
</dbReference>
<name>A0A3N4JI98_9PEZI</name>